<organism evidence="10 11">
    <name type="scientific">Candidatus Carbonibacillus altaicus</name>
    <dbReference type="NCBI Taxonomy" id="2163959"/>
    <lineage>
        <taxon>Bacteria</taxon>
        <taxon>Bacillati</taxon>
        <taxon>Bacillota</taxon>
        <taxon>Bacilli</taxon>
        <taxon>Bacillales</taxon>
        <taxon>Candidatus Carbonibacillus</taxon>
    </lineage>
</organism>
<evidence type="ECO:0000256" key="4">
    <source>
        <dbReference type="ARBA" id="ARBA00022692"/>
    </source>
</evidence>
<evidence type="ECO:0000256" key="8">
    <source>
        <dbReference type="RuleBase" id="RU363032"/>
    </source>
</evidence>
<evidence type="ECO:0000256" key="1">
    <source>
        <dbReference type="ARBA" id="ARBA00004651"/>
    </source>
</evidence>
<dbReference type="Proteomes" id="UP000244338">
    <property type="component" value="Unassembled WGS sequence"/>
</dbReference>
<dbReference type="InterPro" id="IPR014341">
    <property type="entry name" value="Ectoine_EhuD"/>
</dbReference>
<feature type="transmembrane region" description="Helical" evidence="8">
    <location>
        <begin position="186"/>
        <end position="208"/>
    </location>
</feature>
<name>A0A2R6XYE8_9BACL</name>
<dbReference type="CDD" id="cd06261">
    <property type="entry name" value="TM_PBP2"/>
    <property type="match status" value="1"/>
</dbReference>
<keyword evidence="7 8" id="KW-0472">Membrane</keyword>
<evidence type="ECO:0000259" key="9">
    <source>
        <dbReference type="PROSITE" id="PS50928"/>
    </source>
</evidence>
<dbReference type="Gene3D" id="1.10.3720.10">
    <property type="entry name" value="MetI-like"/>
    <property type="match status" value="1"/>
</dbReference>
<dbReference type="NCBIfam" id="TIGR01726">
    <property type="entry name" value="HEQRo_perm_3TM"/>
    <property type="match status" value="1"/>
</dbReference>
<evidence type="ECO:0000256" key="7">
    <source>
        <dbReference type="ARBA" id="ARBA00023136"/>
    </source>
</evidence>
<gene>
    <name evidence="10" type="ORF">BSOLF_2103</name>
</gene>
<proteinExistence type="inferred from homology"/>
<feature type="transmembrane region" description="Helical" evidence="8">
    <location>
        <begin position="20"/>
        <end position="44"/>
    </location>
</feature>
<comment type="caution">
    <text evidence="10">The sequence shown here is derived from an EMBL/GenBank/DDBJ whole genome shotgun (WGS) entry which is preliminary data.</text>
</comment>
<evidence type="ECO:0000256" key="3">
    <source>
        <dbReference type="ARBA" id="ARBA00022475"/>
    </source>
</evidence>
<dbReference type="NCBIfam" id="TIGR03003">
    <property type="entry name" value="ectoine_ehuD"/>
    <property type="match status" value="1"/>
</dbReference>
<dbReference type="GO" id="GO:0006865">
    <property type="term" value="P:amino acid transport"/>
    <property type="evidence" value="ECO:0007669"/>
    <property type="project" value="UniProtKB-KW"/>
</dbReference>
<comment type="subcellular location">
    <subcellularLocation>
        <location evidence="1 8">Cell membrane</location>
        <topology evidence="1 8">Multi-pass membrane protein</topology>
    </subcellularLocation>
</comment>
<dbReference type="InterPro" id="IPR043429">
    <property type="entry name" value="ArtM/GltK/GlnP/TcyL/YhdX-like"/>
</dbReference>
<comment type="similarity">
    <text evidence="8">Belongs to the binding-protein-dependent transport system permease family.</text>
</comment>
<dbReference type="Pfam" id="PF00528">
    <property type="entry name" value="BPD_transp_1"/>
    <property type="match status" value="1"/>
</dbReference>
<keyword evidence="6 8" id="KW-1133">Transmembrane helix</keyword>
<dbReference type="GO" id="GO:0022857">
    <property type="term" value="F:transmembrane transporter activity"/>
    <property type="evidence" value="ECO:0007669"/>
    <property type="project" value="InterPro"/>
</dbReference>
<dbReference type="PANTHER" id="PTHR30614">
    <property type="entry name" value="MEMBRANE COMPONENT OF AMINO ACID ABC TRANSPORTER"/>
    <property type="match status" value="1"/>
</dbReference>
<keyword evidence="3" id="KW-1003">Cell membrane</keyword>
<protein>
    <submittedName>
        <fullName evidence="10">Amino acid ABC transporter, permease protein</fullName>
    </submittedName>
</protein>
<dbReference type="InterPro" id="IPR000515">
    <property type="entry name" value="MetI-like"/>
</dbReference>
<keyword evidence="4 8" id="KW-0812">Transmembrane</keyword>
<dbReference type="SUPFAM" id="SSF161098">
    <property type="entry name" value="MetI-like"/>
    <property type="match status" value="1"/>
</dbReference>
<evidence type="ECO:0000256" key="5">
    <source>
        <dbReference type="ARBA" id="ARBA00022970"/>
    </source>
</evidence>
<evidence type="ECO:0000313" key="11">
    <source>
        <dbReference type="Proteomes" id="UP000244338"/>
    </source>
</evidence>
<dbReference type="PANTHER" id="PTHR30614:SF0">
    <property type="entry name" value="L-CYSTINE TRANSPORT SYSTEM PERMEASE PROTEIN TCYL"/>
    <property type="match status" value="1"/>
</dbReference>
<feature type="domain" description="ABC transmembrane type-1" evidence="9">
    <location>
        <begin position="21"/>
        <end position="205"/>
    </location>
</feature>
<keyword evidence="5" id="KW-0029">Amino-acid transport</keyword>
<reference evidence="11" key="1">
    <citation type="journal article" date="2018" name="Sci. Rep.">
        <title>Lignite coal burning seam in the remote Altai Mountains harbors a hydrogen-driven thermophilic microbial community.</title>
        <authorList>
            <person name="Kadnikov V.V."/>
            <person name="Mardanov A.V."/>
            <person name="Ivasenko D.A."/>
            <person name="Antsiferov D.V."/>
            <person name="Beletsky A.V."/>
            <person name="Karnachuk O.V."/>
            <person name="Ravin N.V."/>
        </authorList>
    </citation>
    <scope>NUCLEOTIDE SEQUENCE [LARGE SCALE GENOMIC DNA]</scope>
</reference>
<dbReference type="AlphaFoldDB" id="A0A2R6XYE8"/>
<dbReference type="PROSITE" id="PS50928">
    <property type="entry name" value="ABC_TM1"/>
    <property type="match status" value="1"/>
</dbReference>
<evidence type="ECO:0000256" key="2">
    <source>
        <dbReference type="ARBA" id="ARBA00022448"/>
    </source>
</evidence>
<evidence type="ECO:0000256" key="6">
    <source>
        <dbReference type="ARBA" id="ARBA00022989"/>
    </source>
</evidence>
<dbReference type="InterPro" id="IPR010065">
    <property type="entry name" value="AA_ABC_transptr_permease_3TM"/>
</dbReference>
<feature type="transmembrane region" description="Helical" evidence="8">
    <location>
        <begin position="83"/>
        <end position="102"/>
    </location>
</feature>
<dbReference type="EMBL" id="PEBX01000114">
    <property type="protein sequence ID" value="PTQ55448.1"/>
    <property type="molecule type" value="Genomic_DNA"/>
</dbReference>
<evidence type="ECO:0000313" key="10">
    <source>
        <dbReference type="EMBL" id="PTQ55448.1"/>
    </source>
</evidence>
<dbReference type="InterPro" id="IPR035906">
    <property type="entry name" value="MetI-like_sf"/>
</dbReference>
<dbReference type="GO" id="GO:0043190">
    <property type="term" value="C:ATP-binding cassette (ABC) transporter complex"/>
    <property type="evidence" value="ECO:0007669"/>
    <property type="project" value="InterPro"/>
</dbReference>
<accession>A0A2R6XYE8</accession>
<keyword evidence="2 8" id="KW-0813">Transport</keyword>
<sequence>MSDIWNWQTAADVFWKLIKVVPVTLEATFLGFALAAVLGLVWALMRRSRFRPVSVLSYWLIEFVRSTPLLVQLFFLYLALPRFPVFVIGVTGLGLHYSAYLAEVYRGGIEAVSQGQWEAARALNFSPLKTWTRIILPQAIPPIIPVMGNYLIVLFKETPLLFAINVVEMMSVAKKFGSHTFQYTEAYTIVGVLFFLMSYPSSLLVRWAEQRMALKQ</sequence>